<dbReference type="Proteomes" id="UP000031278">
    <property type="component" value="Unassembled WGS sequence"/>
</dbReference>
<dbReference type="InterPro" id="IPR000298">
    <property type="entry name" value="Cyt_c_oxidase-like_su3"/>
</dbReference>
<name>A0A0B9GUU5_9GAMM</name>
<evidence type="ECO:0000256" key="4">
    <source>
        <dbReference type="ARBA" id="ARBA00022989"/>
    </source>
</evidence>
<dbReference type="PANTHER" id="PTHR11403:SF10">
    <property type="entry name" value="CYTOCHROME C OXIDASE"/>
    <property type="match status" value="1"/>
</dbReference>
<feature type="transmembrane region" description="Helical" evidence="7">
    <location>
        <begin position="61"/>
        <end position="82"/>
    </location>
</feature>
<gene>
    <name evidence="9" type="ORF">RJ45_17205</name>
</gene>
<organism evidence="9 10">
    <name type="scientific">Photobacterium gaetbulicola</name>
    <dbReference type="NCBI Taxonomy" id="1295392"/>
    <lineage>
        <taxon>Bacteria</taxon>
        <taxon>Pseudomonadati</taxon>
        <taxon>Pseudomonadota</taxon>
        <taxon>Gammaproteobacteria</taxon>
        <taxon>Vibrionales</taxon>
        <taxon>Vibrionaceae</taxon>
        <taxon>Photobacterium</taxon>
    </lineage>
</organism>
<dbReference type="PROSITE" id="PS50253">
    <property type="entry name" value="COX3"/>
    <property type="match status" value="1"/>
</dbReference>
<comment type="caution">
    <text evidence="9">The sequence shown here is derived from an EMBL/GenBank/DDBJ whole genome shotgun (WGS) entry which is preliminary data.</text>
</comment>
<feature type="transmembrane region" description="Helical" evidence="7">
    <location>
        <begin position="134"/>
        <end position="158"/>
    </location>
</feature>
<sequence>MSKSVQTLTQDPDARYRSQRQAPTSTAVWLLIAVITMFFFLFAVAYRIRMSLPDWQPVNEPWQLAVSTVMLVMSCVTMHLCYRKAALLPSLRASHTLLIWTVAFTLSFVFSQLWAWQALLAVNLGVGSTPAASFFYLLTGLHALHVLGGLIALSWVVFHAGSGHRNQLYPALRLCTRYWHFLLFVWLFLLGLLRLT</sequence>
<dbReference type="SUPFAM" id="SSF81452">
    <property type="entry name" value="Cytochrome c oxidase subunit III-like"/>
    <property type="match status" value="1"/>
</dbReference>
<comment type="subcellular location">
    <subcellularLocation>
        <location evidence="6">Cell membrane</location>
        <topology evidence="6">Multi-pass membrane protein</topology>
    </subcellularLocation>
    <subcellularLocation>
        <location evidence="1">Membrane</location>
        <topology evidence="1">Multi-pass membrane protein</topology>
    </subcellularLocation>
</comment>
<protein>
    <submittedName>
        <fullName evidence="9">Cytochrome oxidase subunit III</fullName>
    </submittedName>
</protein>
<evidence type="ECO:0000313" key="9">
    <source>
        <dbReference type="EMBL" id="KHT62546.1"/>
    </source>
</evidence>
<dbReference type="InterPro" id="IPR035973">
    <property type="entry name" value="Cyt_c_oxidase_su3-like_sf"/>
</dbReference>
<evidence type="ECO:0000256" key="6">
    <source>
        <dbReference type="RuleBase" id="RU003376"/>
    </source>
</evidence>
<feature type="transmembrane region" description="Helical" evidence="7">
    <location>
        <begin position="178"/>
        <end position="195"/>
    </location>
</feature>
<keyword evidence="4 7" id="KW-1133">Transmembrane helix</keyword>
<evidence type="ECO:0000259" key="8">
    <source>
        <dbReference type="PROSITE" id="PS50253"/>
    </source>
</evidence>
<dbReference type="Gene3D" id="1.20.120.80">
    <property type="entry name" value="Cytochrome c oxidase, subunit III, four-helix bundle"/>
    <property type="match status" value="1"/>
</dbReference>
<feature type="transmembrane region" description="Helical" evidence="7">
    <location>
        <begin position="27"/>
        <end position="49"/>
    </location>
</feature>
<keyword evidence="5 7" id="KW-0472">Membrane</keyword>
<dbReference type="RefSeq" id="WP_039465001.1">
    <property type="nucleotide sequence ID" value="NZ_JWLZ01000176.1"/>
</dbReference>
<dbReference type="InterPro" id="IPR013833">
    <property type="entry name" value="Cyt_c_oxidase_su3_a-hlx"/>
</dbReference>
<reference evidence="9 10" key="1">
    <citation type="submission" date="2014-12" db="EMBL/GenBank/DDBJ databases">
        <title>Genome sequencing of Photobacterium gaetbulicola AD005a.</title>
        <authorList>
            <person name="Adrian T.G.S."/>
            <person name="Chan K.G."/>
        </authorList>
    </citation>
    <scope>NUCLEOTIDE SEQUENCE [LARGE SCALE GENOMIC DNA]</scope>
    <source>
        <strain evidence="9 10">AD005a</strain>
    </source>
</reference>
<dbReference type="InterPro" id="IPR024791">
    <property type="entry name" value="Cyt_c/ubiquinol_Oxase_su3"/>
</dbReference>
<dbReference type="Pfam" id="PF00510">
    <property type="entry name" value="COX3"/>
    <property type="match status" value="1"/>
</dbReference>
<evidence type="ECO:0000256" key="5">
    <source>
        <dbReference type="ARBA" id="ARBA00023136"/>
    </source>
</evidence>
<dbReference type="PANTHER" id="PTHR11403">
    <property type="entry name" value="CYTOCHROME C OXIDASE SUBUNIT III"/>
    <property type="match status" value="1"/>
</dbReference>
<dbReference type="AlphaFoldDB" id="A0A0B9GUU5"/>
<keyword evidence="3 6" id="KW-0812">Transmembrane</keyword>
<proteinExistence type="inferred from homology"/>
<feature type="transmembrane region" description="Helical" evidence="7">
    <location>
        <begin position="94"/>
        <end position="114"/>
    </location>
</feature>
<evidence type="ECO:0000256" key="3">
    <source>
        <dbReference type="ARBA" id="ARBA00022692"/>
    </source>
</evidence>
<dbReference type="GO" id="GO:0019646">
    <property type="term" value="P:aerobic electron transport chain"/>
    <property type="evidence" value="ECO:0007669"/>
    <property type="project" value="InterPro"/>
</dbReference>
<accession>A0A0B9GUU5</accession>
<evidence type="ECO:0000313" key="10">
    <source>
        <dbReference type="Proteomes" id="UP000031278"/>
    </source>
</evidence>
<dbReference type="GO" id="GO:0004129">
    <property type="term" value="F:cytochrome-c oxidase activity"/>
    <property type="evidence" value="ECO:0007669"/>
    <property type="project" value="InterPro"/>
</dbReference>
<evidence type="ECO:0000256" key="7">
    <source>
        <dbReference type="SAM" id="Phobius"/>
    </source>
</evidence>
<evidence type="ECO:0000256" key="2">
    <source>
        <dbReference type="ARBA" id="ARBA00010581"/>
    </source>
</evidence>
<dbReference type="GO" id="GO:0005886">
    <property type="term" value="C:plasma membrane"/>
    <property type="evidence" value="ECO:0007669"/>
    <property type="project" value="UniProtKB-SubCell"/>
</dbReference>
<feature type="domain" description="Heme-copper oxidase subunit III family profile" evidence="8">
    <location>
        <begin position="1"/>
        <end position="196"/>
    </location>
</feature>
<dbReference type="EMBL" id="JWLZ01000176">
    <property type="protein sequence ID" value="KHT62546.1"/>
    <property type="molecule type" value="Genomic_DNA"/>
</dbReference>
<evidence type="ECO:0000256" key="1">
    <source>
        <dbReference type="ARBA" id="ARBA00004141"/>
    </source>
</evidence>
<comment type="similarity">
    <text evidence="2 6">Belongs to the cytochrome c oxidase subunit 3 family.</text>
</comment>